<feature type="transmembrane region" description="Helical" evidence="2">
    <location>
        <begin position="703"/>
        <end position="722"/>
    </location>
</feature>
<feature type="domain" description="Transglutaminase-like" evidence="3">
    <location>
        <begin position="532"/>
        <end position="602"/>
    </location>
</feature>
<dbReference type="InterPro" id="IPR002931">
    <property type="entry name" value="Transglutaminase-like"/>
</dbReference>
<evidence type="ECO:0000313" key="5">
    <source>
        <dbReference type="Proteomes" id="UP000595897"/>
    </source>
</evidence>
<dbReference type="InterPro" id="IPR052901">
    <property type="entry name" value="Bact_TGase-like"/>
</dbReference>
<feature type="region of interest" description="Disordered" evidence="1">
    <location>
        <begin position="626"/>
        <end position="688"/>
    </location>
</feature>
<feature type="transmembrane region" description="Helical" evidence="2">
    <location>
        <begin position="28"/>
        <end position="51"/>
    </location>
</feature>
<evidence type="ECO:0000259" key="3">
    <source>
        <dbReference type="SMART" id="SM00460"/>
    </source>
</evidence>
<feature type="transmembrane region" description="Helical" evidence="2">
    <location>
        <begin position="172"/>
        <end position="188"/>
    </location>
</feature>
<dbReference type="AlphaFoldDB" id="A0A7R7EP43"/>
<keyword evidence="2" id="KW-0472">Membrane</keyword>
<dbReference type="SMART" id="SM00460">
    <property type="entry name" value="TGc"/>
    <property type="match status" value="1"/>
</dbReference>
<reference evidence="4 5" key="1">
    <citation type="submission" date="2020-11" db="EMBL/GenBank/DDBJ databases">
        <title>Draft genome sequencing of a Lachnospiraceae strain isolated from anoxic soil subjected to BSD treatment.</title>
        <authorList>
            <person name="Uek A."/>
            <person name="Tonouchi A."/>
        </authorList>
    </citation>
    <scope>NUCLEOTIDE SEQUENCE [LARGE SCALE GENOMIC DNA]</scope>
    <source>
        <strain evidence="4 5">TB5</strain>
    </source>
</reference>
<dbReference type="SUPFAM" id="SSF54001">
    <property type="entry name" value="Cysteine proteinases"/>
    <property type="match status" value="1"/>
</dbReference>
<accession>A0A7R7EP43</accession>
<evidence type="ECO:0000313" key="4">
    <source>
        <dbReference type="EMBL" id="BCN32120.1"/>
    </source>
</evidence>
<feature type="transmembrane region" description="Helical" evidence="2">
    <location>
        <begin position="146"/>
        <end position="165"/>
    </location>
</feature>
<name>A0A7R7EP43_9FIRM</name>
<dbReference type="Pfam" id="PF01841">
    <property type="entry name" value="Transglut_core"/>
    <property type="match status" value="1"/>
</dbReference>
<dbReference type="PANTHER" id="PTHR42736:SF1">
    <property type="entry name" value="PROTEIN-GLUTAMINE GAMMA-GLUTAMYLTRANSFERASE"/>
    <property type="match status" value="1"/>
</dbReference>
<keyword evidence="2" id="KW-1133">Transmembrane helix</keyword>
<dbReference type="Gene3D" id="3.10.620.30">
    <property type="match status" value="1"/>
</dbReference>
<dbReference type="Proteomes" id="UP000595897">
    <property type="component" value="Chromosome"/>
</dbReference>
<feature type="transmembrane region" description="Helical" evidence="2">
    <location>
        <begin position="89"/>
        <end position="106"/>
    </location>
</feature>
<protein>
    <recommendedName>
        <fullName evidence="3">Transglutaminase-like domain-containing protein</fullName>
    </recommendedName>
</protein>
<dbReference type="RefSeq" id="WP_271713193.1">
    <property type="nucleotide sequence ID" value="NZ_AP024169.1"/>
</dbReference>
<dbReference type="KEGG" id="ahb:bsdtb5_34150"/>
<feature type="transmembrane region" description="Helical" evidence="2">
    <location>
        <begin position="63"/>
        <end position="80"/>
    </location>
</feature>
<feature type="transmembrane region" description="Helical" evidence="2">
    <location>
        <begin position="249"/>
        <end position="266"/>
    </location>
</feature>
<dbReference type="InterPro" id="IPR038765">
    <property type="entry name" value="Papain-like_cys_pep_sf"/>
</dbReference>
<feature type="compositionally biased region" description="Polar residues" evidence="1">
    <location>
        <begin position="626"/>
        <end position="635"/>
    </location>
</feature>
<feature type="compositionally biased region" description="Basic and acidic residues" evidence="1">
    <location>
        <begin position="636"/>
        <end position="688"/>
    </location>
</feature>
<gene>
    <name evidence="4" type="ORF">bsdtb5_34150</name>
</gene>
<proteinExistence type="predicted"/>
<sequence length="836" mass="96436">MRNRKHKNIGIHISELPVMTVKKEENFIILWSFFYILLCVVVNGIGVWGSIEAINGTFKMNVTMNGLLIGIILFSTIFTLDSIAKKRWWMLRGVGFVCWLGLLIKFRKEVYYGGKLLVYSVLKYYNEYYGWSLTVQGADKISRVNLVFMFLIYAGIIALLLSFCIGEKNRPFLAFVFFLPSLLLSILCGEAPNVSSIMGILCCLLCIMLNADIDRSIRKNKKKRRIHFLHWSDRTTIWASDIIRKQAKIGTTILTLILGFTIIWVSENKVYNEHKNDITSYRKSFHAETFITNLFSFSGFSLGRSGSTGLNEGALGELVEVKPLGKTDLKVTLDRPISSNLYLKAYTGVTYTGKRWLPEENKGYNKIIEDSGVDSHELLQTGTLTLDTYPNVGLNKMQITTVNANNKYYYIPYFSKVNQDIGKNKQDLFLYNTDNKKSYSFDFYRYNDSWLDFESDYSSNASWEKEYRKYVYQNYLGVPKSLKKLRAEYKGKKVHSWRRAMHIIQNNLWNRATYTQSPGSTPMWEDFVEYFLYKQKKGYCVHFASSATLIFRLLGIPARYAEGYIVEPSGNSKVIDVTDKYAHAWVEIYVDGFGWIPVEMTPGFGSDQTNSECTQGSSTMAWNEAFSQSDNTTQNHDTKEAVDTTKEKEDNQLQKEQSENKDNSKSNNKKKSDDTTKNRGISSDEKSGKTSYMANYKFNKGTLLKWCLILVMISIAFGSVLIRKSYLRKKYKKKSYEYFKTQKPSGEIRHIYNEIRQYARYRGRGFDVHSSIDLINTAYPFLEDSTTSKMQELAKEAIYSKHGMSVEDSLSMYHIYVQFHDNLDTKKHKKEQGSLS</sequence>
<keyword evidence="5" id="KW-1185">Reference proteome</keyword>
<dbReference type="PANTHER" id="PTHR42736">
    <property type="entry name" value="PROTEIN-GLUTAMINE GAMMA-GLUTAMYLTRANSFERASE"/>
    <property type="match status" value="1"/>
</dbReference>
<keyword evidence="2" id="KW-0812">Transmembrane</keyword>
<feature type="transmembrane region" description="Helical" evidence="2">
    <location>
        <begin position="194"/>
        <end position="213"/>
    </location>
</feature>
<evidence type="ECO:0000256" key="1">
    <source>
        <dbReference type="SAM" id="MobiDB-lite"/>
    </source>
</evidence>
<organism evidence="4 5">
    <name type="scientific">Anaeromicropila herbilytica</name>
    <dbReference type="NCBI Taxonomy" id="2785025"/>
    <lineage>
        <taxon>Bacteria</taxon>
        <taxon>Bacillati</taxon>
        <taxon>Bacillota</taxon>
        <taxon>Clostridia</taxon>
        <taxon>Lachnospirales</taxon>
        <taxon>Lachnospiraceae</taxon>
        <taxon>Anaeromicropila</taxon>
    </lineage>
</organism>
<dbReference type="EMBL" id="AP024169">
    <property type="protein sequence ID" value="BCN32120.1"/>
    <property type="molecule type" value="Genomic_DNA"/>
</dbReference>
<evidence type="ECO:0000256" key="2">
    <source>
        <dbReference type="SAM" id="Phobius"/>
    </source>
</evidence>